<feature type="domain" description="HTH crp-type" evidence="15">
    <location>
        <begin position="1"/>
        <end position="43"/>
    </location>
</feature>
<dbReference type="GO" id="GO:0005524">
    <property type="term" value="F:ATP binding"/>
    <property type="evidence" value="ECO:0007669"/>
    <property type="project" value="UniProtKB-UniRule"/>
</dbReference>
<keyword evidence="7 12" id="KW-0630">Potassium</keyword>
<feature type="domain" description="HTH lacI-type" evidence="13">
    <location>
        <begin position="1"/>
        <end position="56"/>
    </location>
</feature>
<keyword evidence="1 12" id="KW-0808">Transferase</keyword>
<evidence type="ECO:0000256" key="2">
    <source>
        <dbReference type="ARBA" id="ARBA00022723"/>
    </source>
</evidence>
<comment type="pathway">
    <text evidence="12">Carbohydrate metabolism; D-ribose degradation; D-ribose 5-phosphate from beta-D-ribopyranose: step 2/2.</text>
</comment>
<dbReference type="PROSITE" id="PS00356">
    <property type="entry name" value="HTH_LACI_1"/>
    <property type="match status" value="1"/>
</dbReference>
<dbReference type="Gene3D" id="3.40.1190.20">
    <property type="match status" value="1"/>
</dbReference>
<accession>A0A9D1VPA5</accession>
<dbReference type="AlphaFoldDB" id="A0A9D1VPA5"/>
<comment type="subunit">
    <text evidence="12">Homodimer.</text>
</comment>
<feature type="binding site" evidence="12">
    <location>
        <position position="609"/>
    </location>
    <ligand>
        <name>K(+)</name>
        <dbReference type="ChEBI" id="CHEBI:29103"/>
    </ligand>
</feature>
<evidence type="ECO:0000256" key="12">
    <source>
        <dbReference type="HAMAP-Rule" id="MF_01987"/>
    </source>
</evidence>
<dbReference type="PROSITE" id="PS50943">
    <property type="entry name" value="HTH_CROC1"/>
    <property type="match status" value="1"/>
</dbReference>
<dbReference type="SUPFAM" id="SSF53822">
    <property type="entry name" value="Periplasmic binding protein-like I"/>
    <property type="match status" value="1"/>
</dbReference>
<dbReference type="InterPro" id="IPR029056">
    <property type="entry name" value="Ribokinase-like"/>
</dbReference>
<keyword evidence="10" id="KW-0804">Transcription</keyword>
<feature type="binding site" evidence="12">
    <location>
        <begin position="337"/>
        <end position="339"/>
    </location>
    <ligand>
        <name>substrate</name>
    </ligand>
</feature>
<dbReference type="SUPFAM" id="SSF53613">
    <property type="entry name" value="Ribokinase-like"/>
    <property type="match status" value="1"/>
</dbReference>
<dbReference type="InterPro" id="IPR002139">
    <property type="entry name" value="Ribo/fructo_kinase"/>
</dbReference>
<dbReference type="Pfam" id="PF13377">
    <property type="entry name" value="Peripla_BP_3"/>
    <property type="match status" value="1"/>
</dbReference>
<keyword evidence="9 16" id="KW-0238">DNA-binding</keyword>
<evidence type="ECO:0000313" key="16">
    <source>
        <dbReference type="EMBL" id="HIX38970.1"/>
    </source>
</evidence>
<gene>
    <name evidence="12" type="primary">rbsK</name>
    <name evidence="16" type="ORF">H9738_14075</name>
</gene>
<dbReference type="Gene3D" id="3.40.50.2300">
    <property type="match status" value="2"/>
</dbReference>
<dbReference type="GO" id="GO:0019303">
    <property type="term" value="P:D-ribose catabolic process"/>
    <property type="evidence" value="ECO:0007669"/>
    <property type="project" value="UniProtKB-UniRule"/>
</dbReference>
<dbReference type="GO" id="GO:0005829">
    <property type="term" value="C:cytosol"/>
    <property type="evidence" value="ECO:0007669"/>
    <property type="project" value="TreeGrafter"/>
</dbReference>
<dbReference type="Gene3D" id="1.10.260.40">
    <property type="entry name" value="lambda repressor-like DNA-binding domains"/>
    <property type="match status" value="1"/>
</dbReference>
<dbReference type="PANTHER" id="PTHR10584:SF166">
    <property type="entry name" value="RIBOKINASE"/>
    <property type="match status" value="1"/>
</dbReference>
<keyword evidence="11 12" id="KW-0119">Carbohydrate metabolism</keyword>
<keyword evidence="4 12" id="KW-0418">Kinase</keyword>
<comment type="catalytic activity">
    <reaction evidence="12">
        <text>D-ribose + ATP = D-ribose 5-phosphate + ADP + H(+)</text>
        <dbReference type="Rhea" id="RHEA:13697"/>
        <dbReference type="ChEBI" id="CHEBI:15378"/>
        <dbReference type="ChEBI" id="CHEBI:30616"/>
        <dbReference type="ChEBI" id="CHEBI:47013"/>
        <dbReference type="ChEBI" id="CHEBI:78346"/>
        <dbReference type="ChEBI" id="CHEBI:456216"/>
        <dbReference type="EC" id="2.7.1.15"/>
    </reaction>
</comment>
<dbReference type="PROSITE" id="PS51063">
    <property type="entry name" value="HTH_CRP_2"/>
    <property type="match status" value="1"/>
</dbReference>
<feature type="binding site" evidence="12">
    <location>
        <position position="604"/>
    </location>
    <ligand>
        <name>K(+)</name>
        <dbReference type="ChEBI" id="CHEBI:29103"/>
    </ligand>
</feature>
<evidence type="ECO:0000256" key="5">
    <source>
        <dbReference type="ARBA" id="ARBA00022840"/>
    </source>
</evidence>
<feature type="binding site" evidence="12">
    <location>
        <position position="510"/>
    </location>
    <ligand>
        <name>ATP</name>
        <dbReference type="ChEBI" id="CHEBI:30616"/>
    </ligand>
</feature>
<dbReference type="HAMAP" id="MF_01987">
    <property type="entry name" value="Ribokinase"/>
    <property type="match status" value="1"/>
</dbReference>
<comment type="function">
    <text evidence="12">Catalyzes the phosphorylation of ribose at O-5 in a reaction requiring ATP and magnesium. The resulting D-ribose-5-phosphate can then be used either for sythesis of nucleotides, histidine, and tryptophan, or as a component of the pentose phosphate pathway.</text>
</comment>
<keyword evidence="5 12" id="KW-0067">ATP-binding</keyword>
<dbReference type="PROSITE" id="PS50932">
    <property type="entry name" value="HTH_LACI_2"/>
    <property type="match status" value="1"/>
</dbReference>
<dbReference type="InterPro" id="IPR010982">
    <property type="entry name" value="Lambda_DNA-bd_dom_sf"/>
</dbReference>
<keyword evidence="6 12" id="KW-0460">Magnesium</keyword>
<feature type="binding site" evidence="12">
    <location>
        <begin position="365"/>
        <end position="369"/>
    </location>
    <ligand>
        <name>substrate</name>
    </ligand>
</feature>
<evidence type="ECO:0000256" key="8">
    <source>
        <dbReference type="ARBA" id="ARBA00023015"/>
    </source>
</evidence>
<evidence type="ECO:0000259" key="13">
    <source>
        <dbReference type="PROSITE" id="PS50932"/>
    </source>
</evidence>
<evidence type="ECO:0000256" key="6">
    <source>
        <dbReference type="ARBA" id="ARBA00022842"/>
    </source>
</evidence>
<evidence type="ECO:0000256" key="1">
    <source>
        <dbReference type="ARBA" id="ARBA00022679"/>
    </source>
</evidence>
<dbReference type="InterPro" id="IPR001387">
    <property type="entry name" value="Cro/C1-type_HTH"/>
</dbReference>
<organism evidence="16 17">
    <name type="scientific">Candidatus Blautia pullistercoris</name>
    <dbReference type="NCBI Taxonomy" id="2838499"/>
    <lineage>
        <taxon>Bacteria</taxon>
        <taxon>Bacillati</taxon>
        <taxon>Bacillota</taxon>
        <taxon>Clostridia</taxon>
        <taxon>Lachnospirales</taxon>
        <taxon>Lachnospiraceae</taxon>
        <taxon>Blautia</taxon>
    </lineage>
</organism>
<feature type="binding site" evidence="12">
    <location>
        <position position="570"/>
    </location>
    <ligand>
        <name>K(+)</name>
        <dbReference type="ChEBI" id="CHEBI:29103"/>
    </ligand>
</feature>
<keyword evidence="8" id="KW-0805">Transcription regulation</keyword>
<dbReference type="InterPro" id="IPR028082">
    <property type="entry name" value="Peripla_BP_I"/>
</dbReference>
<dbReference type="InterPro" id="IPR046335">
    <property type="entry name" value="LacI/GalR-like_sensor"/>
</dbReference>
<comment type="caution">
    <text evidence="12">Lacks conserved residue(s) required for the propagation of feature annotation.</text>
</comment>
<evidence type="ECO:0000256" key="9">
    <source>
        <dbReference type="ARBA" id="ARBA00023125"/>
    </source>
</evidence>
<dbReference type="PRINTS" id="PR00990">
    <property type="entry name" value="RIBOKINASE"/>
</dbReference>
<dbReference type="SUPFAM" id="SSF47413">
    <property type="entry name" value="lambda repressor-like DNA-binding domains"/>
    <property type="match status" value="1"/>
</dbReference>
<reference evidence="16" key="1">
    <citation type="journal article" date="2021" name="PeerJ">
        <title>Extensive microbial diversity within the chicken gut microbiome revealed by metagenomics and culture.</title>
        <authorList>
            <person name="Gilroy R."/>
            <person name="Ravi A."/>
            <person name="Getino M."/>
            <person name="Pursley I."/>
            <person name="Horton D.L."/>
            <person name="Alikhan N.F."/>
            <person name="Baker D."/>
            <person name="Gharbi K."/>
            <person name="Hall N."/>
            <person name="Watson M."/>
            <person name="Adriaenssens E.M."/>
            <person name="Foster-Nyarko E."/>
            <person name="Jarju S."/>
            <person name="Secka A."/>
            <person name="Antonio M."/>
            <person name="Oren A."/>
            <person name="Chaudhuri R.R."/>
            <person name="La Ragione R."/>
            <person name="Hildebrand F."/>
            <person name="Pallen M.J."/>
        </authorList>
    </citation>
    <scope>NUCLEOTIDE SEQUENCE</scope>
    <source>
        <strain evidence="16">ChiHjej12B11-1927</strain>
    </source>
</reference>
<sequence length="639" mass="70503">MTIKEIANLAGVSISTVSKIVNNKAENINIETRNRVLKIVKEYNYTPYGTAKSLSNAKTFLIGVLLKHSSQTNLLENGIMESAQRHGYNVLICDSNDSQEQELKHITALCRHHVDGVIWEPVCEDSMERQRYFKEMNIPFSFINIPSPGISQCLDFTLMGYAAAQKLLDYRHTNIACLTKPGSFRSAMVFEGFKKCLFDHEIPYTEDMQISIFDKDFYTKISLQGFTGIVSTHFESALALYAKVDSFHYHIPSDLSLVSLREDAREAIRFPRISSIRIPYRRFGENVCENLIAECEQAKPSELLTLKPEDLLLDHEDSIDAPPSFRYKKIVVVGSINTDITLNVDEAPKPGTTVITTSSSTTLGGKGANQAIGAAKLGREVVILGKTGNDFDSNVVYDTLKKEHVLTHGLRRDSRALTGKAYIHVLKDAESSITILPGANLHLTPEDILSREHLFEGCGYCLISTEIPEETVIQSLKTAKNHQGKTIVKPAALSALPEGLLENTDIFVPNKNEAAVLCPGEASVEKQADFFLSKGCPVVIITLGHKGCYLRTSEESLYFPASNFPSVDSTGGADAFIAALASYLTEGYPLTKAIRIASYAAGFCVSRTGVVPALIDRPSLENHIKINEPDLLFPQKQKS</sequence>
<feature type="binding site" evidence="12">
    <location>
        <position position="568"/>
    </location>
    <ligand>
        <name>K(+)</name>
        <dbReference type="ChEBI" id="CHEBI:29103"/>
    </ligand>
</feature>
<dbReference type="EMBL" id="DXFG01000324">
    <property type="protein sequence ID" value="HIX38970.1"/>
    <property type="molecule type" value="Genomic_DNA"/>
</dbReference>
<evidence type="ECO:0000256" key="4">
    <source>
        <dbReference type="ARBA" id="ARBA00022777"/>
    </source>
</evidence>
<name>A0A9D1VPA5_9FIRM</name>
<dbReference type="Pfam" id="PF00294">
    <property type="entry name" value="PfkB"/>
    <property type="match status" value="1"/>
</dbReference>
<feature type="domain" description="HTH cro/C1-type" evidence="14">
    <location>
        <begin position="1"/>
        <end position="32"/>
    </location>
</feature>
<dbReference type="CDD" id="cd01392">
    <property type="entry name" value="HTH_LacI"/>
    <property type="match status" value="1"/>
</dbReference>
<dbReference type="InterPro" id="IPR012318">
    <property type="entry name" value="HTH_CRP"/>
</dbReference>
<comment type="caution">
    <text evidence="16">The sequence shown here is derived from an EMBL/GenBank/DDBJ whole genome shotgun (WGS) entry which is preliminary data.</text>
</comment>
<evidence type="ECO:0000256" key="3">
    <source>
        <dbReference type="ARBA" id="ARBA00022741"/>
    </source>
</evidence>
<dbReference type="GO" id="GO:0003677">
    <property type="term" value="F:DNA binding"/>
    <property type="evidence" value="ECO:0007669"/>
    <property type="project" value="UniProtKB-KW"/>
</dbReference>
<dbReference type="InterPro" id="IPR011611">
    <property type="entry name" value="PfkB_dom"/>
</dbReference>
<feature type="binding site" evidence="12">
    <location>
        <position position="466"/>
    </location>
    <ligand>
        <name>substrate</name>
    </ligand>
</feature>
<dbReference type="PANTHER" id="PTHR10584">
    <property type="entry name" value="SUGAR KINASE"/>
    <property type="match status" value="1"/>
</dbReference>
<dbReference type="CDD" id="cd01174">
    <property type="entry name" value="ribokinase"/>
    <property type="match status" value="1"/>
</dbReference>
<feature type="binding site" evidence="12">
    <location>
        <position position="574"/>
    </location>
    <ligand>
        <name>substrate</name>
    </ligand>
</feature>
<dbReference type="CDD" id="cd06267">
    <property type="entry name" value="PBP1_LacI_sugar_binding-like"/>
    <property type="match status" value="1"/>
</dbReference>
<dbReference type="GO" id="GO:0006355">
    <property type="term" value="P:regulation of DNA-templated transcription"/>
    <property type="evidence" value="ECO:0007669"/>
    <property type="project" value="InterPro"/>
</dbReference>
<feature type="active site" description="Proton acceptor" evidence="12">
    <location>
        <position position="574"/>
    </location>
</feature>
<evidence type="ECO:0000313" key="17">
    <source>
        <dbReference type="Proteomes" id="UP000824230"/>
    </source>
</evidence>
<dbReference type="GO" id="GO:0046872">
    <property type="term" value="F:metal ion binding"/>
    <property type="evidence" value="ECO:0007669"/>
    <property type="project" value="UniProtKB-KW"/>
</dbReference>
<dbReference type="SMART" id="SM00354">
    <property type="entry name" value="HTH_LACI"/>
    <property type="match status" value="1"/>
</dbReference>
<comment type="subcellular location">
    <subcellularLocation>
        <location evidence="12">Cytoplasm</location>
    </subcellularLocation>
</comment>
<reference evidence="16" key="2">
    <citation type="submission" date="2021-04" db="EMBL/GenBank/DDBJ databases">
        <authorList>
            <person name="Gilroy R."/>
        </authorList>
    </citation>
    <scope>NUCLEOTIDE SEQUENCE</scope>
    <source>
        <strain evidence="16">ChiHjej12B11-1927</strain>
    </source>
</reference>
<dbReference type="InterPro" id="IPR000843">
    <property type="entry name" value="HTH_LacI"/>
</dbReference>
<keyword evidence="3 12" id="KW-0547">Nucleotide-binding</keyword>
<dbReference type="EC" id="2.7.1.15" evidence="12"/>
<evidence type="ECO:0000259" key="14">
    <source>
        <dbReference type="PROSITE" id="PS50943"/>
    </source>
</evidence>
<comment type="activity regulation">
    <text evidence="12">Activated by a monovalent cation that binds near, but not in, the active site. The most likely occupant of the site in vivo is potassium. Ion binding induces a conformational change that may alter substrate affinity.</text>
</comment>
<proteinExistence type="inferred from homology"/>
<evidence type="ECO:0000256" key="11">
    <source>
        <dbReference type="ARBA" id="ARBA00023277"/>
    </source>
</evidence>
<keyword evidence="2 12" id="KW-0479">Metal-binding</keyword>
<evidence type="ECO:0000259" key="15">
    <source>
        <dbReference type="PROSITE" id="PS51063"/>
    </source>
</evidence>
<dbReference type="Pfam" id="PF00356">
    <property type="entry name" value="LacI"/>
    <property type="match status" value="1"/>
</dbReference>
<keyword evidence="12" id="KW-0963">Cytoplasm</keyword>
<dbReference type="GO" id="GO:0004747">
    <property type="term" value="F:ribokinase activity"/>
    <property type="evidence" value="ECO:0007669"/>
    <property type="project" value="UniProtKB-UniRule"/>
</dbReference>
<comment type="similarity">
    <text evidence="12">Belongs to the carbohydrate kinase PfkB family. Ribokinase subfamily.</text>
</comment>
<comment type="cofactor">
    <cofactor evidence="12">
        <name>Mg(2+)</name>
        <dbReference type="ChEBI" id="CHEBI:18420"/>
    </cofactor>
    <text evidence="12">Requires a divalent cation, most likely magnesium in vivo, as an electrophilic catalyst to aid phosphoryl group transfer. It is the chelate of the metal and the nucleotide that is the actual substrate.</text>
</comment>
<evidence type="ECO:0000256" key="7">
    <source>
        <dbReference type="ARBA" id="ARBA00022958"/>
    </source>
</evidence>
<dbReference type="InterPro" id="IPR011877">
    <property type="entry name" value="Ribokinase"/>
</dbReference>
<protein>
    <recommendedName>
        <fullName evidence="12">Ribokinase</fullName>
        <shortName evidence="12">RK</shortName>
        <ecNumber evidence="12">2.7.1.15</ecNumber>
    </recommendedName>
</protein>
<feature type="binding site" evidence="12">
    <location>
        <begin position="542"/>
        <end position="547"/>
    </location>
    <ligand>
        <name>ATP</name>
        <dbReference type="ChEBI" id="CHEBI:30616"/>
    </ligand>
</feature>
<evidence type="ECO:0000256" key="10">
    <source>
        <dbReference type="ARBA" id="ARBA00023163"/>
    </source>
</evidence>
<feature type="binding site" evidence="12">
    <location>
        <position position="607"/>
    </location>
    <ligand>
        <name>K(+)</name>
        <dbReference type="ChEBI" id="CHEBI:29103"/>
    </ligand>
</feature>
<dbReference type="Proteomes" id="UP000824230">
    <property type="component" value="Unassembled WGS sequence"/>
</dbReference>